<comment type="caution">
    <text evidence="2">The sequence shown here is derived from an EMBL/GenBank/DDBJ whole genome shotgun (WGS) entry which is preliminary data.</text>
</comment>
<keyword evidence="1" id="KW-1133">Transmembrane helix</keyword>
<accession>A0A2T0LAP4</accession>
<keyword evidence="3" id="KW-1185">Reference proteome</keyword>
<keyword evidence="1" id="KW-0812">Transmembrane</keyword>
<evidence type="ECO:0000313" key="3">
    <source>
        <dbReference type="Proteomes" id="UP000237797"/>
    </source>
</evidence>
<feature type="transmembrane region" description="Helical" evidence="1">
    <location>
        <begin position="7"/>
        <end position="24"/>
    </location>
</feature>
<proteinExistence type="predicted"/>
<gene>
    <name evidence="2" type="ORF">CLV97_13313</name>
</gene>
<keyword evidence="1" id="KW-0472">Membrane</keyword>
<reference evidence="2 3" key="1">
    <citation type="submission" date="2018-03" db="EMBL/GenBank/DDBJ databases">
        <title>Genomic Encyclopedia of Archaeal and Bacterial Type Strains, Phase II (KMG-II): from individual species to whole genera.</title>
        <authorList>
            <person name="Goeker M."/>
        </authorList>
    </citation>
    <scope>NUCLEOTIDE SEQUENCE [LARGE SCALE GENOMIC DNA]</scope>
    <source>
        <strain evidence="2 3">DSM 44946</strain>
    </source>
</reference>
<evidence type="ECO:0000313" key="2">
    <source>
        <dbReference type="EMBL" id="PRX38912.1"/>
    </source>
</evidence>
<protein>
    <submittedName>
        <fullName evidence="2">Uncharacterized protein</fullName>
    </submittedName>
</protein>
<organism evidence="2 3">
    <name type="scientific">Planifilum fimeticola</name>
    <dbReference type="NCBI Taxonomy" id="201975"/>
    <lineage>
        <taxon>Bacteria</taxon>
        <taxon>Bacillati</taxon>
        <taxon>Bacillota</taxon>
        <taxon>Bacilli</taxon>
        <taxon>Bacillales</taxon>
        <taxon>Thermoactinomycetaceae</taxon>
        <taxon>Planifilum</taxon>
    </lineage>
</organism>
<feature type="transmembrane region" description="Helical" evidence="1">
    <location>
        <begin position="30"/>
        <end position="47"/>
    </location>
</feature>
<name>A0A2T0LAP4_9BACL</name>
<sequence length="60" mass="7092">MAILRFISLCLLTGLLIYFVYTFIPEALNIIFWGAVIILPALLYLAFREEWKRLTKKKNE</sequence>
<evidence type="ECO:0000256" key="1">
    <source>
        <dbReference type="SAM" id="Phobius"/>
    </source>
</evidence>
<dbReference type="EMBL" id="PVNE01000033">
    <property type="protein sequence ID" value="PRX38912.1"/>
    <property type="molecule type" value="Genomic_DNA"/>
</dbReference>
<dbReference type="AlphaFoldDB" id="A0A2T0LAP4"/>
<dbReference type="Proteomes" id="UP000237797">
    <property type="component" value="Unassembled WGS sequence"/>
</dbReference>